<evidence type="ECO:0000313" key="3">
    <source>
        <dbReference type="Proteomes" id="UP000177334"/>
    </source>
</evidence>
<reference evidence="2 3" key="1">
    <citation type="journal article" date="2016" name="Nat. Commun.">
        <title>Thousands of microbial genomes shed light on interconnected biogeochemical processes in an aquifer system.</title>
        <authorList>
            <person name="Anantharaman K."/>
            <person name="Brown C.T."/>
            <person name="Hug L.A."/>
            <person name="Sharon I."/>
            <person name="Castelle C.J."/>
            <person name="Probst A.J."/>
            <person name="Thomas B.C."/>
            <person name="Singh A."/>
            <person name="Wilkins M.J."/>
            <person name="Karaoz U."/>
            <person name="Brodie E.L."/>
            <person name="Williams K.H."/>
            <person name="Hubbard S.S."/>
            <person name="Banfield J.F."/>
        </authorList>
    </citation>
    <scope>NUCLEOTIDE SEQUENCE [LARGE SCALE GENOMIC DNA]</scope>
</reference>
<dbReference type="InterPro" id="IPR052930">
    <property type="entry name" value="TA_antitoxin_MntA"/>
</dbReference>
<gene>
    <name evidence="2" type="ORF">A3H05_02745</name>
</gene>
<dbReference type="PANTHER" id="PTHR43852">
    <property type="entry name" value="NUCLEOTIDYLTRANSFERASE"/>
    <property type="match status" value="1"/>
</dbReference>
<dbReference type="InterPro" id="IPR041633">
    <property type="entry name" value="Polbeta"/>
</dbReference>
<evidence type="ECO:0000259" key="1">
    <source>
        <dbReference type="Pfam" id="PF18765"/>
    </source>
</evidence>
<dbReference type="CDD" id="cd05403">
    <property type="entry name" value="NT_KNTase_like"/>
    <property type="match status" value="1"/>
</dbReference>
<dbReference type="AlphaFoldDB" id="A0A1F5XXZ0"/>
<dbReference type="Pfam" id="PF18765">
    <property type="entry name" value="Polbeta"/>
    <property type="match status" value="1"/>
</dbReference>
<dbReference type="Proteomes" id="UP000177334">
    <property type="component" value="Unassembled WGS sequence"/>
</dbReference>
<sequence>MIEITPEKQKIIEKMAEKYGLSLVLLFGSQVKGKTHKESDYDIAYLADKKLSFEDEGRIIIDFAGIVGASDERLVNLTNVRKAGALLLKEIFDRHQIIFCSDRNAYDAYKIFAVKNFFESRPIFDLRDSLIEKYFASHAK</sequence>
<dbReference type="PANTHER" id="PTHR43852:SF3">
    <property type="entry name" value="NUCLEOTIDYLTRANSFERASE"/>
    <property type="match status" value="1"/>
</dbReference>
<dbReference type="InterPro" id="IPR043519">
    <property type="entry name" value="NT_sf"/>
</dbReference>
<protein>
    <recommendedName>
        <fullName evidence="1">Polymerase beta nucleotidyltransferase domain-containing protein</fullName>
    </recommendedName>
</protein>
<proteinExistence type="predicted"/>
<evidence type="ECO:0000313" key="2">
    <source>
        <dbReference type="EMBL" id="OGF92689.1"/>
    </source>
</evidence>
<dbReference type="EMBL" id="MFIP01000007">
    <property type="protein sequence ID" value="OGF92689.1"/>
    <property type="molecule type" value="Genomic_DNA"/>
</dbReference>
<dbReference type="Gene3D" id="3.30.460.10">
    <property type="entry name" value="Beta Polymerase, domain 2"/>
    <property type="match status" value="1"/>
</dbReference>
<name>A0A1F5XXZ0_9BACT</name>
<accession>A0A1F5XXZ0</accession>
<comment type="caution">
    <text evidence="2">The sequence shown here is derived from an EMBL/GenBank/DDBJ whole genome shotgun (WGS) entry which is preliminary data.</text>
</comment>
<dbReference type="NCBIfam" id="NF047752">
    <property type="entry name" value="MntA_antitoxin"/>
    <property type="match status" value="1"/>
</dbReference>
<organism evidence="2 3">
    <name type="scientific">Candidatus Giovannonibacteria bacterium RIFCSPLOWO2_12_FULL_43_26</name>
    <dbReference type="NCBI Taxonomy" id="1798363"/>
    <lineage>
        <taxon>Bacteria</taxon>
        <taxon>Candidatus Giovannoniibacteriota</taxon>
    </lineage>
</organism>
<dbReference type="SUPFAM" id="SSF81301">
    <property type="entry name" value="Nucleotidyltransferase"/>
    <property type="match status" value="1"/>
</dbReference>
<feature type="domain" description="Polymerase beta nucleotidyltransferase" evidence="1">
    <location>
        <begin position="9"/>
        <end position="103"/>
    </location>
</feature>